<dbReference type="Proteomes" id="UP001165960">
    <property type="component" value="Unassembled WGS sequence"/>
</dbReference>
<accession>A0ACC2RZP7</accession>
<protein>
    <submittedName>
        <fullName evidence="1">Uncharacterized protein</fullName>
    </submittedName>
</protein>
<evidence type="ECO:0000313" key="2">
    <source>
        <dbReference type="Proteomes" id="UP001165960"/>
    </source>
</evidence>
<sequence>MVVLSEVGATRTATPETVADAEFIRAMASAIVVRGPSPSVISHVAVPGSKSISNRALLLAALGSGECRLRGLLHSDDTQVMLEALRAVGDIKYQWEDGGHTLVLQGCGGTDAFHPPGHAIYLGNAGTASRFLTAICALIPNSDTPVTLTGNARMQQRPIGPLVDALRKNGATIKYERTEGCPPLTFAERGLRGGEIELAADVSSQYVSAILIAAPYMTEGATLRLVGGHVVSQPYIDMTLQMMDQFGIQVERLPNHTYRIPRACYINPPEYLVEGDASSATYPLAVAAINGTTVTVTNLGSRSLQGDAAFARCVLGQMGCKVDQTETTTTVTGPPVGQLSCIPSIDMEPMTDAFLTASVLAAVANKTPSGVTNITGIANQRVKECDRIAAMVKQLGAMGAKAWELPDGIAVQATDIEKLHPPSHGIHCYDDHRVAMSFSVLATRVPNTIINEKRCVEKTWPNWWDTLNHTLSVELSGASAPAPAPEATKPLVNASVVVIGMRGAGKTTLGKSAAKSLGLAFLDLDDHFETATGTGVREFVNAQGWDAFRRQEHQVLIDSLERHPQNTVIACGGGIVELEDNRKALQQYISRGGVVIHLRRGMSEIQTYLSEDLTRPAYAGQESVEEVFARREPWYQQCSSLEFVSLPLPTIHEAFCRLVSHARGEIAPIPSVVPSFMLCLTTPDINAIASQLPEMLRSAHAVELRVDLLQHTAPIDLKVFQEYIRSQLSLLRHYAGAIPIIYTLRTQAEGGQLPNDLPQDQLTSLYALGVRLGCDMIDVEMQLPIAADVAKQRGNSRILASYHHLKGDVEWGGAECRQLVQKGTRLGQLVKLVSVASHPKTNRALEAYLEEYYACPPCPLIAINMGEVGQASRITNRFLTPTTHPNLPAKAAPGQLSAAEILSGLRLMGRLPARRFHLLGYPIAQSPSPALHSALFQAAGFPHRLEATEIEKSSSLPKVLSAPDFGGACVTIPMKVDIIPFMDTLSPVCQAIGAVNTVVVEADGKLTGHNTDWLGIFHTVQRVRASSQNNGAGALVLGAGGTSRAAIYALQKLGYSPITVYNRTPKRVIELNKQFDFNPLVGEAALKAFLLQADVGVVVDTLPGVAQVSSNDLLSTLFPPSTNGILVRLAYVAYTNGVASATDSNLPSNISEITGLEILTEQALHQSYLWTGIRPNPEIAIQAVQNAFKAKHSSA</sequence>
<comment type="caution">
    <text evidence="1">The sequence shown here is derived from an EMBL/GenBank/DDBJ whole genome shotgun (WGS) entry which is preliminary data.</text>
</comment>
<name>A0ACC2RZP7_9FUNG</name>
<reference evidence="1" key="1">
    <citation type="submission" date="2022-04" db="EMBL/GenBank/DDBJ databases">
        <title>Genome of the entomopathogenic fungus Entomophthora muscae.</title>
        <authorList>
            <person name="Elya C."/>
            <person name="Lovett B.R."/>
            <person name="Lee E."/>
            <person name="Macias A.M."/>
            <person name="Hajek A.E."/>
            <person name="De Bivort B.L."/>
            <person name="Kasson M.T."/>
            <person name="De Fine Licht H.H."/>
            <person name="Stajich J.E."/>
        </authorList>
    </citation>
    <scope>NUCLEOTIDE SEQUENCE</scope>
    <source>
        <strain evidence="1">Berkeley</strain>
    </source>
</reference>
<evidence type="ECO:0000313" key="1">
    <source>
        <dbReference type="EMBL" id="KAJ9055495.1"/>
    </source>
</evidence>
<keyword evidence="2" id="KW-1185">Reference proteome</keyword>
<dbReference type="EMBL" id="QTSX02006398">
    <property type="protein sequence ID" value="KAJ9055495.1"/>
    <property type="molecule type" value="Genomic_DNA"/>
</dbReference>
<organism evidence="1 2">
    <name type="scientific">Entomophthora muscae</name>
    <dbReference type="NCBI Taxonomy" id="34485"/>
    <lineage>
        <taxon>Eukaryota</taxon>
        <taxon>Fungi</taxon>
        <taxon>Fungi incertae sedis</taxon>
        <taxon>Zoopagomycota</taxon>
        <taxon>Entomophthoromycotina</taxon>
        <taxon>Entomophthoromycetes</taxon>
        <taxon>Entomophthorales</taxon>
        <taxon>Entomophthoraceae</taxon>
        <taxon>Entomophthora</taxon>
    </lineage>
</organism>
<gene>
    <name evidence="1" type="ORF">DSO57_1003571</name>
</gene>
<proteinExistence type="predicted"/>